<dbReference type="AlphaFoldDB" id="A0A2P5EMB0"/>
<name>A0A2P5EMB0_TREOI</name>
<dbReference type="OrthoDB" id="1747743at2759"/>
<feature type="region of interest" description="Disordered" evidence="1">
    <location>
        <begin position="1"/>
        <end position="23"/>
    </location>
</feature>
<dbReference type="InParanoid" id="A0A2P5EMB0"/>
<feature type="compositionally biased region" description="Basic and acidic residues" evidence="1">
    <location>
        <begin position="1"/>
        <end position="10"/>
    </location>
</feature>
<proteinExistence type="predicted"/>
<accession>A0A2P5EMB0</accession>
<evidence type="ECO:0000313" key="3">
    <source>
        <dbReference type="Proteomes" id="UP000237000"/>
    </source>
</evidence>
<dbReference type="EMBL" id="JXTC01000128">
    <property type="protein sequence ID" value="PON86666.1"/>
    <property type="molecule type" value="Genomic_DNA"/>
</dbReference>
<reference evidence="3" key="1">
    <citation type="submission" date="2016-06" db="EMBL/GenBank/DDBJ databases">
        <title>Parallel loss of symbiosis genes in relatives of nitrogen-fixing non-legume Parasponia.</title>
        <authorList>
            <person name="Van Velzen R."/>
            <person name="Holmer R."/>
            <person name="Bu F."/>
            <person name="Rutten L."/>
            <person name="Van Zeijl A."/>
            <person name="Liu W."/>
            <person name="Santuari L."/>
            <person name="Cao Q."/>
            <person name="Sharma T."/>
            <person name="Shen D."/>
            <person name="Roswanjaya Y."/>
            <person name="Wardhani T."/>
            <person name="Kalhor M.S."/>
            <person name="Jansen J."/>
            <person name="Van den Hoogen J."/>
            <person name="Gungor B."/>
            <person name="Hartog M."/>
            <person name="Hontelez J."/>
            <person name="Verver J."/>
            <person name="Yang W.-C."/>
            <person name="Schijlen E."/>
            <person name="Repin R."/>
            <person name="Schilthuizen M."/>
            <person name="Schranz E."/>
            <person name="Heidstra R."/>
            <person name="Miyata K."/>
            <person name="Fedorova E."/>
            <person name="Kohlen W."/>
            <person name="Bisseling T."/>
            <person name="Smit S."/>
            <person name="Geurts R."/>
        </authorList>
    </citation>
    <scope>NUCLEOTIDE SEQUENCE [LARGE SCALE GENOMIC DNA]</scope>
    <source>
        <strain evidence="3">cv. RG33-2</strain>
    </source>
</reference>
<dbReference type="Proteomes" id="UP000237000">
    <property type="component" value="Unassembled WGS sequence"/>
</dbReference>
<comment type="caution">
    <text evidence="2">The sequence shown here is derived from an EMBL/GenBank/DDBJ whole genome shotgun (WGS) entry which is preliminary data.</text>
</comment>
<keyword evidence="3" id="KW-1185">Reference proteome</keyword>
<organism evidence="2 3">
    <name type="scientific">Trema orientale</name>
    <name type="common">Charcoal tree</name>
    <name type="synonym">Celtis orientalis</name>
    <dbReference type="NCBI Taxonomy" id="63057"/>
    <lineage>
        <taxon>Eukaryota</taxon>
        <taxon>Viridiplantae</taxon>
        <taxon>Streptophyta</taxon>
        <taxon>Embryophyta</taxon>
        <taxon>Tracheophyta</taxon>
        <taxon>Spermatophyta</taxon>
        <taxon>Magnoliopsida</taxon>
        <taxon>eudicotyledons</taxon>
        <taxon>Gunneridae</taxon>
        <taxon>Pentapetalae</taxon>
        <taxon>rosids</taxon>
        <taxon>fabids</taxon>
        <taxon>Rosales</taxon>
        <taxon>Cannabaceae</taxon>
        <taxon>Trema</taxon>
    </lineage>
</organism>
<evidence type="ECO:0000256" key="1">
    <source>
        <dbReference type="SAM" id="MobiDB-lite"/>
    </source>
</evidence>
<feature type="non-terminal residue" evidence="2">
    <location>
        <position position="71"/>
    </location>
</feature>
<gene>
    <name evidence="2" type="ORF">TorRG33x02_174980</name>
</gene>
<sequence length="71" mass="8394">MVVRTNREIENASSSEDEIPPLKDYSDVEFEEPMLSDLLVTRRALSIHPKDDGDKEQREHIFHTRYHVKDK</sequence>
<protein>
    <submittedName>
        <fullName evidence="2">Uncharacterized protein</fullName>
    </submittedName>
</protein>
<evidence type="ECO:0000313" key="2">
    <source>
        <dbReference type="EMBL" id="PON86666.1"/>
    </source>
</evidence>